<keyword evidence="1" id="KW-1133">Transmembrane helix</keyword>
<gene>
    <name evidence="2" type="ORF">RNB18_34680</name>
</gene>
<dbReference type="EMBL" id="JAVREZ010000015">
    <property type="protein sequence ID" value="MDT0485266.1"/>
    <property type="molecule type" value="Genomic_DNA"/>
</dbReference>
<protein>
    <submittedName>
        <fullName evidence="2">Uncharacterized protein</fullName>
    </submittedName>
</protein>
<keyword evidence="1" id="KW-0812">Transmembrane</keyword>
<proteinExistence type="predicted"/>
<evidence type="ECO:0000313" key="3">
    <source>
        <dbReference type="Proteomes" id="UP001183824"/>
    </source>
</evidence>
<feature type="transmembrane region" description="Helical" evidence="1">
    <location>
        <begin position="158"/>
        <end position="180"/>
    </location>
</feature>
<evidence type="ECO:0000256" key="1">
    <source>
        <dbReference type="SAM" id="Phobius"/>
    </source>
</evidence>
<keyword evidence="3" id="KW-1185">Reference proteome</keyword>
<organism evidence="2 3">
    <name type="scientific">Streptomyces doebereineriae</name>
    <dbReference type="NCBI Taxonomy" id="3075528"/>
    <lineage>
        <taxon>Bacteria</taxon>
        <taxon>Bacillati</taxon>
        <taxon>Actinomycetota</taxon>
        <taxon>Actinomycetes</taxon>
        <taxon>Kitasatosporales</taxon>
        <taxon>Streptomycetaceae</taxon>
        <taxon>Streptomyces</taxon>
    </lineage>
</organism>
<comment type="caution">
    <text evidence="2">The sequence shown here is derived from an EMBL/GenBank/DDBJ whole genome shotgun (WGS) entry which is preliminary data.</text>
</comment>
<dbReference type="Proteomes" id="UP001183824">
    <property type="component" value="Unassembled WGS sequence"/>
</dbReference>
<name>A0ABU2VJG3_9ACTN</name>
<reference evidence="3" key="1">
    <citation type="submission" date="2023-07" db="EMBL/GenBank/DDBJ databases">
        <title>30 novel species of actinomycetes from the DSMZ collection.</title>
        <authorList>
            <person name="Nouioui I."/>
        </authorList>
    </citation>
    <scope>NUCLEOTIDE SEQUENCE [LARGE SCALE GENOMIC DNA]</scope>
    <source>
        <strain evidence="3">DSM 41640</strain>
    </source>
</reference>
<keyword evidence="1" id="KW-0472">Membrane</keyword>
<dbReference type="RefSeq" id="WP_311718054.1">
    <property type="nucleotide sequence ID" value="NZ_JAVREZ010000015.1"/>
</dbReference>
<feature type="transmembrane region" description="Helical" evidence="1">
    <location>
        <begin position="106"/>
        <end position="129"/>
    </location>
</feature>
<sequence>MSLPHQPRTNLDVGFVAQYTLPDWYANNTPQCTDATPAVAWHSVDNPALDLTTRCRMCAAAEVAAVTVRSHQGLLVWMRWQAIDGPFCGPCGTALIRKLTVRTLCLGWWNPLSLAAAAPAALVANAAAYRRLRRLPPPVPLPGRPRPDPGKPVLQRPLAYVVLIPLAGVIWLLSTALASLA</sequence>
<evidence type="ECO:0000313" key="2">
    <source>
        <dbReference type="EMBL" id="MDT0485266.1"/>
    </source>
</evidence>
<accession>A0ABU2VJG3</accession>